<feature type="compositionally biased region" description="Basic and acidic residues" evidence="1">
    <location>
        <begin position="114"/>
        <end position="126"/>
    </location>
</feature>
<feature type="compositionally biased region" description="Polar residues" evidence="1">
    <location>
        <begin position="128"/>
        <end position="147"/>
    </location>
</feature>
<dbReference type="PANTHER" id="PTHR10887">
    <property type="entry name" value="DNA2/NAM7 HELICASE FAMILY"/>
    <property type="match status" value="1"/>
</dbReference>
<feature type="region of interest" description="Disordered" evidence="1">
    <location>
        <begin position="1"/>
        <end position="363"/>
    </location>
</feature>
<comment type="caution">
    <text evidence="5">The sequence shown here is derived from an EMBL/GenBank/DDBJ whole genome shotgun (WGS) entry which is preliminary data.</text>
</comment>
<sequence>MSDGSAFQDAAGETKSKKKPRRKPSRRERHHHMEESALQIEPTKNCDETSRDGNRHQHKDSVKGEKVDFAARSSGDRGSCEIRQKQVEIQNPSKEKDGKPQSGRVNKRRKKKTKEKEDKNDKEAQPKNDPSLQNPSGVSGSKRSQSRIGDGKHPDVSGGGIGYVVRGASNENLQRKSSQTSSKSIRDSKSTSRSDSQSIASKRKKKRTRQKSASKGDNASSDVTYGDDSQQDAIKQDRRKHQHDKKNNTTIEDKRKQEGKVVEDERRPEESLEQEVKICTKVIETEGDDRAVKCERRKDKKHPLNERTRKQPARSGDDVPRVKGNASTQNVVDSADTSTGDKINEKTVQRSDKRRKKHQESRNLSIQEMKDLLDKSPETILDCLLSELLPIFEKTTQLQRMKDDEVIVLMKVLSKACSCENQARLDEMFCSFQSSSKLTQRVMGLLDTIIRKKCKELRTRGACLEIITDILNIVSSSLKRFRNSSFSSPVLVKVHKAVMSLSHSKKLVNKEAINILQELMRLKKKRELEDNTQRSHRFLFNGTNPNFSGRPPENFRDLSIVPTLIDILAVGGYGQRPFVRKNIVQGSYEDVEHYLDIQFRLFREDFLEPLRNGIQLLMATRGNGEDRRLKDVWIYNNAKILKPLYTSSGVRHKLKFHVKEFEGVQWETTKRLTFGSLLCLSKDNFRTLVFATVAERNLQDVRRGVIEIRIVSPPSEDRLRKGDVYQMVESIAFFEGYRPVLIGLQGMSSQDFPFKKYIVHVKNEDINPPSYLRVGEDKEQVVFDFTPILPSKDNYKDADPERSRTALVKEEDSLFEEEVSRSNVSVLDLASWPSAKDLELDDSQVKALQLALTKEFAVIQGPPGTGKTFIGLKIAKMLLHNRDVWSADGFGGPILVVCYTNHALDQFLEGILEFHPEGIIRVGGRSQSEKLKACGLSALKTEMIKNKQFPKDLRCAFAEVKNEMKALADFIGFCDKTLEELRGRVFHEDELKQAATSMTQTHYDSLVKGSNVASRERAKKNESAIPEWLGLPVPPMDPYQDGFVKPRAMFPFDATCQSLEYFSQNELAIVSKDVIPGPGPKGHPQGSLQLKGTSDSYIIIPNFDGGIVDAETSITILAFIYPMRNSKLVISYDSDNLGVQFVCEFDESEKGELSACFIQRDLIPSENSIRVHALNCNEWNFVGASYDFETGFASLWHDGIEVKNSHIGKGLFLATQFPIQISVKGSTCSARISHLHIYDEALTLENIQAVGGIAREGSVINNKELSSLETDGKAEEEEEDSDRKDEARESNTGTKWKSSSFKFDVDVLEEHRILESDELIRFDASPVLDEMRETSSAATPSEGGFQYQNARRIRQKIKNIIRKELKKGDMMSEDEVIQVDDVWKLCDKEDRWRLYRRWVHNVEESCHESIFQLQEMLDKTAKKLQELREKQDYQILKSADVVGMTTTGAAKNRKVLQDLKPVITIVEEAAEVFEAHIVTSLTPSCQHLILIGDHQQLRPSPKVYELETKFALDVSLFERMVKNGIKFERLNLQHRMRPEIARLLDHIYVEPKLKNHSSVLEFENLLGVERNVFFLDHNEPEREQIAVLTAYSGQLHNLRREMLNEEKEGYFEGVRVTSVDNFQGEESDIILLSLVRSKKIGFLKIENRVCVALSRARKGFFILGNAKLLEEHNSGIWHKIINDLREHKSLGTHLKLVCQNHPQNGIEASTAKDFLKAPCGGCTEPCQFKMPDCEHQCTFPCHPVDTEHKGEFACQMQCTRRCGSGHPCSKKCSEDCGPCMVKVPKCIPMCGHMQDVPCSMDPAEFKCKHLVQKQAFPCGHTIMAECSVAPTDIVCQAPCGALECGHPCQGNCLTCLQGRLHQPCFFQCERTLPCGHRCLDACVRPCPPCSEICMICKQKCCHPCRGLASYGRECPHHNNTEIYTEPNKGLKCDKPCHEQLSCGHRCIGICGDICPQVCRICSTDADGLTTNGDKEAMFIELVDCGHVFEVGRIDSLIAEARTDCDEYEIKQNKCPECGTLILHSLRYQEIVSDFNDMKRQIILSNIVSKTELKKLKDELKHLRFTGMSKIAVKIENCLSKSNSQTCPLVSKCLNQVTFLKFLEKLYNVRKEGQSAGICLMLDSLRSRILQERVCFSLQEIKEFVNELSRTKLVVYLECLMAAIEAKHRTLYPNDEECVNRAKNALASGKTIDPQELEHFVKDLSKMKQHYRLTDLKFGEPDSISELEPGIVLPKHFAQGPWYKCSKGHVYSAPAKSIKHQDALRCEACFAATKRNNKTKKQVSEGGKRPNQEAAHKFPLFPVLNRRIPGTRSRKYRY</sequence>
<evidence type="ECO:0000259" key="2">
    <source>
        <dbReference type="Pfam" id="PF13086"/>
    </source>
</evidence>
<evidence type="ECO:0000259" key="3">
    <source>
        <dbReference type="Pfam" id="PF13087"/>
    </source>
</evidence>
<dbReference type="InterPro" id="IPR047187">
    <property type="entry name" value="SF1_C_Upf1"/>
</dbReference>
<dbReference type="Pfam" id="PF13086">
    <property type="entry name" value="AAA_11"/>
    <property type="match status" value="2"/>
</dbReference>
<reference evidence="5" key="1">
    <citation type="journal article" date="2023" name="G3 (Bethesda)">
        <title>Whole genome assembly and annotation of the endangered Caribbean coral Acropora cervicornis.</title>
        <authorList>
            <person name="Selwyn J.D."/>
            <person name="Vollmer S.V."/>
        </authorList>
    </citation>
    <scope>NUCLEOTIDE SEQUENCE</scope>
    <source>
        <strain evidence="5">K2</strain>
    </source>
</reference>
<feature type="compositionally biased region" description="Polar residues" evidence="1">
    <location>
        <begin position="217"/>
        <end position="233"/>
    </location>
</feature>
<dbReference type="Pfam" id="PF13087">
    <property type="entry name" value="AAA_12"/>
    <property type="match status" value="1"/>
</dbReference>
<dbReference type="InterPro" id="IPR027417">
    <property type="entry name" value="P-loop_NTPase"/>
</dbReference>
<dbReference type="Gene3D" id="3.40.50.300">
    <property type="entry name" value="P-loop containing nucleotide triphosphate hydrolases"/>
    <property type="match status" value="3"/>
</dbReference>
<dbReference type="SUPFAM" id="SSF52540">
    <property type="entry name" value="P-loop containing nucleoside triphosphate hydrolases"/>
    <property type="match status" value="1"/>
</dbReference>
<feature type="domain" description="DNA2/NAM7 helicase helicase" evidence="2">
    <location>
        <begin position="1350"/>
        <end position="1499"/>
    </location>
</feature>
<protein>
    <submittedName>
        <fullName evidence="5">NFX1-type zinc finger-containing protein 1</fullName>
    </submittedName>
</protein>
<evidence type="ECO:0000259" key="4">
    <source>
        <dbReference type="Pfam" id="PF25396"/>
    </source>
</evidence>
<feature type="compositionally biased region" description="Polar residues" evidence="1">
    <location>
        <begin position="325"/>
        <end position="341"/>
    </location>
</feature>
<feature type="domain" description="DNA2/NAM7 helicase-like C-terminal" evidence="3">
    <location>
        <begin position="1577"/>
        <end position="1667"/>
    </location>
</feature>
<evidence type="ECO:0000313" key="5">
    <source>
        <dbReference type="EMBL" id="KAK2572416.1"/>
    </source>
</evidence>
<evidence type="ECO:0000256" key="1">
    <source>
        <dbReference type="SAM" id="MobiDB-lite"/>
    </source>
</evidence>
<dbReference type="SUPFAM" id="SSF49899">
    <property type="entry name" value="Concanavalin A-like lectins/glucanases"/>
    <property type="match status" value="1"/>
</dbReference>
<feature type="compositionally biased region" description="Basic residues" evidence="1">
    <location>
        <begin position="16"/>
        <end position="30"/>
    </location>
</feature>
<dbReference type="InterPro" id="IPR013320">
    <property type="entry name" value="ConA-like_dom_sf"/>
</dbReference>
<dbReference type="GO" id="GO:0031048">
    <property type="term" value="P:regulatory ncRNA-mediated heterochromatin formation"/>
    <property type="evidence" value="ECO:0007669"/>
    <property type="project" value="TreeGrafter"/>
</dbReference>
<dbReference type="Pfam" id="PF25396">
    <property type="entry name" value="ZNFX1"/>
    <property type="match status" value="1"/>
</dbReference>
<organism evidence="5 6">
    <name type="scientific">Acropora cervicornis</name>
    <name type="common">Staghorn coral</name>
    <dbReference type="NCBI Taxonomy" id="6130"/>
    <lineage>
        <taxon>Eukaryota</taxon>
        <taxon>Metazoa</taxon>
        <taxon>Cnidaria</taxon>
        <taxon>Anthozoa</taxon>
        <taxon>Hexacorallia</taxon>
        <taxon>Scleractinia</taxon>
        <taxon>Astrocoeniina</taxon>
        <taxon>Acroporidae</taxon>
        <taxon>Acropora</taxon>
    </lineage>
</organism>
<feature type="compositionally biased region" description="Basic and acidic residues" evidence="1">
    <location>
        <begin position="288"/>
        <end position="321"/>
    </location>
</feature>
<feature type="domain" description="DNA2/NAM7 helicase helicase" evidence="2">
    <location>
        <begin position="839"/>
        <end position="992"/>
    </location>
</feature>
<accession>A0AAD9VFD5</accession>
<dbReference type="InterPro" id="IPR041677">
    <property type="entry name" value="DNA2/NAM7_AAA_11"/>
</dbReference>
<dbReference type="Gene3D" id="2.60.120.200">
    <property type="match status" value="1"/>
</dbReference>
<name>A0AAD9VFD5_ACRCE</name>
<evidence type="ECO:0000313" key="6">
    <source>
        <dbReference type="Proteomes" id="UP001249851"/>
    </source>
</evidence>
<feature type="compositionally biased region" description="Basic residues" evidence="1">
    <location>
        <begin position="201"/>
        <end position="212"/>
    </location>
</feature>
<feature type="region of interest" description="Disordered" evidence="1">
    <location>
        <begin position="1264"/>
        <end position="1296"/>
    </location>
</feature>
<feature type="domain" description="ZNFX1" evidence="4">
    <location>
        <begin position="628"/>
        <end position="730"/>
    </location>
</feature>
<dbReference type="InterPro" id="IPR057373">
    <property type="entry name" value="ZNFX1"/>
</dbReference>
<feature type="compositionally biased region" description="Basic and acidic residues" evidence="1">
    <location>
        <begin position="44"/>
        <end position="86"/>
    </location>
</feature>
<dbReference type="CDD" id="cd18808">
    <property type="entry name" value="SF1_C_Upf1"/>
    <property type="match status" value="1"/>
</dbReference>
<reference evidence="5" key="2">
    <citation type="journal article" date="2023" name="Science">
        <title>Genomic signatures of disease resistance in endangered staghorn corals.</title>
        <authorList>
            <person name="Vollmer S.V."/>
            <person name="Selwyn J.D."/>
            <person name="Despard B.A."/>
            <person name="Roesel C.L."/>
        </authorList>
    </citation>
    <scope>NUCLEOTIDE SEQUENCE</scope>
    <source>
        <strain evidence="5">K2</strain>
    </source>
</reference>
<dbReference type="InterPro" id="IPR041679">
    <property type="entry name" value="DNA2/NAM7-like_C"/>
</dbReference>
<dbReference type="PANTHER" id="PTHR10887:SF341">
    <property type="entry name" value="NFX1-TYPE ZINC FINGER-CONTAINING PROTEIN 1"/>
    <property type="match status" value="1"/>
</dbReference>
<dbReference type="Proteomes" id="UP001249851">
    <property type="component" value="Unassembled WGS sequence"/>
</dbReference>
<dbReference type="GO" id="GO:0031380">
    <property type="term" value="C:nuclear RNA-directed RNA polymerase complex"/>
    <property type="evidence" value="ECO:0007669"/>
    <property type="project" value="TreeGrafter"/>
</dbReference>
<gene>
    <name evidence="5" type="ORF">P5673_002657</name>
</gene>
<dbReference type="CDD" id="cd17936">
    <property type="entry name" value="EEXXEc_NFX1"/>
    <property type="match status" value="1"/>
</dbReference>
<dbReference type="InterPro" id="IPR045055">
    <property type="entry name" value="DNA2/NAM7-like"/>
</dbReference>
<feature type="compositionally biased region" description="Basic and acidic residues" evidence="1">
    <location>
        <begin position="245"/>
        <end position="278"/>
    </location>
</feature>
<feature type="compositionally biased region" description="Basic and acidic residues" evidence="1">
    <location>
        <begin position="342"/>
        <end position="351"/>
    </location>
</feature>
<proteinExistence type="predicted"/>
<keyword evidence="6" id="KW-1185">Reference proteome</keyword>
<dbReference type="GO" id="GO:0004386">
    <property type="term" value="F:helicase activity"/>
    <property type="evidence" value="ECO:0007669"/>
    <property type="project" value="InterPro"/>
</dbReference>
<dbReference type="EMBL" id="JARQWQ010000004">
    <property type="protein sequence ID" value="KAK2572416.1"/>
    <property type="molecule type" value="Genomic_DNA"/>
</dbReference>